<feature type="region of interest" description="Disordered" evidence="1">
    <location>
        <begin position="177"/>
        <end position="204"/>
    </location>
</feature>
<proteinExistence type="predicted"/>
<keyword evidence="2" id="KW-1133">Transmembrane helix</keyword>
<comment type="caution">
    <text evidence="3">The sequence shown here is derived from an EMBL/GenBank/DDBJ whole genome shotgun (WGS) entry which is preliminary data.</text>
</comment>
<keyword evidence="2" id="KW-0812">Transmembrane</keyword>
<dbReference type="Proteomes" id="UP000193467">
    <property type="component" value="Unassembled WGS sequence"/>
</dbReference>
<evidence type="ECO:0000256" key="1">
    <source>
        <dbReference type="SAM" id="MobiDB-lite"/>
    </source>
</evidence>
<accession>A0A1Y2FD52</accession>
<dbReference type="NCBIfam" id="TIGR03382">
    <property type="entry name" value="GC_trans_RRR"/>
    <property type="match status" value="1"/>
</dbReference>
<dbReference type="EMBL" id="MCGR01000022">
    <property type="protein sequence ID" value="ORY81852.1"/>
    <property type="molecule type" value="Genomic_DNA"/>
</dbReference>
<evidence type="ECO:0000256" key="2">
    <source>
        <dbReference type="SAM" id="Phobius"/>
    </source>
</evidence>
<dbReference type="InParanoid" id="A0A1Y2FD52"/>
<name>A0A1Y2FD52_9BASI</name>
<organism evidence="3 4">
    <name type="scientific">Leucosporidium creatinivorum</name>
    <dbReference type="NCBI Taxonomy" id="106004"/>
    <lineage>
        <taxon>Eukaryota</taxon>
        <taxon>Fungi</taxon>
        <taxon>Dikarya</taxon>
        <taxon>Basidiomycota</taxon>
        <taxon>Pucciniomycotina</taxon>
        <taxon>Microbotryomycetes</taxon>
        <taxon>Leucosporidiales</taxon>
        <taxon>Leucosporidium</taxon>
    </lineage>
</organism>
<feature type="region of interest" description="Disordered" evidence="1">
    <location>
        <begin position="1"/>
        <end position="25"/>
    </location>
</feature>
<evidence type="ECO:0008006" key="5">
    <source>
        <dbReference type="Google" id="ProtNLM"/>
    </source>
</evidence>
<evidence type="ECO:0000313" key="3">
    <source>
        <dbReference type="EMBL" id="ORY81852.1"/>
    </source>
</evidence>
<dbReference type="InterPro" id="IPR017756">
    <property type="entry name" value="TM_Gly-Cys-Arg_CS"/>
</dbReference>
<keyword evidence="4" id="KW-1185">Reference proteome</keyword>
<protein>
    <recommendedName>
        <fullName evidence="5">Mid2 domain-containing protein</fullName>
    </recommendedName>
</protein>
<keyword evidence="2" id="KW-0472">Membrane</keyword>
<feature type="compositionally biased region" description="Low complexity" evidence="1">
    <location>
        <begin position="178"/>
        <end position="203"/>
    </location>
</feature>
<dbReference type="AlphaFoldDB" id="A0A1Y2FD52"/>
<feature type="transmembrane region" description="Helical" evidence="2">
    <location>
        <begin position="212"/>
        <end position="234"/>
    </location>
</feature>
<reference evidence="3 4" key="1">
    <citation type="submission" date="2016-07" db="EMBL/GenBank/DDBJ databases">
        <title>Pervasive Adenine N6-methylation of Active Genes in Fungi.</title>
        <authorList>
            <consortium name="DOE Joint Genome Institute"/>
            <person name="Mondo S.J."/>
            <person name="Dannebaum R.O."/>
            <person name="Kuo R.C."/>
            <person name="Labutti K."/>
            <person name="Haridas S."/>
            <person name="Kuo A."/>
            <person name="Salamov A."/>
            <person name="Ahrendt S.R."/>
            <person name="Lipzen A."/>
            <person name="Sullivan W."/>
            <person name="Andreopoulos W.B."/>
            <person name="Clum A."/>
            <person name="Lindquist E."/>
            <person name="Daum C."/>
            <person name="Ramamoorthy G.K."/>
            <person name="Gryganskyi A."/>
            <person name="Culley D."/>
            <person name="Magnuson J.K."/>
            <person name="James T.Y."/>
            <person name="O'Malley M.A."/>
            <person name="Stajich J.E."/>
            <person name="Spatafora J.W."/>
            <person name="Visel A."/>
            <person name="Grigoriev I.V."/>
        </authorList>
    </citation>
    <scope>NUCLEOTIDE SEQUENCE [LARGE SCALE GENOMIC DNA]</scope>
    <source>
        <strain evidence="3 4">62-1032</strain>
    </source>
</reference>
<evidence type="ECO:0000313" key="4">
    <source>
        <dbReference type="Proteomes" id="UP000193467"/>
    </source>
</evidence>
<feature type="compositionally biased region" description="Gly residues" evidence="1">
    <location>
        <begin position="284"/>
        <end position="295"/>
    </location>
</feature>
<sequence length="315" mass="32684">MPPLAEPVPLSPTPPGSPPTPRNKVKKDLIINGTVLQPFITLLDDSGRPEGTRLADVLVQTTVPAGETFTIYSEPEKVRTLELVDVKELGVESRIVAPTEMSTLAVPSEANVVQTGTGPAPTDYIETVQAGVVDLGGGTYLLVQATETSFEPTTDAQGQRTSTPVTTLMRTVTYVTETSAPTSPPSSSATSTTAPSHSAAPSSKKTVHANEIAGGIIGGLILLALILLSLFLLLRRRRHSPPSLFSDGREGPVNPGNEEAKVLNVSMSAVAYEGGSGSAMAASGSGGSGAGGAEGGADIIREEEEEEKAEETRDW</sequence>
<feature type="region of interest" description="Disordered" evidence="1">
    <location>
        <begin position="274"/>
        <end position="315"/>
    </location>
</feature>
<feature type="compositionally biased region" description="Pro residues" evidence="1">
    <location>
        <begin position="1"/>
        <end position="21"/>
    </location>
</feature>
<gene>
    <name evidence="3" type="ORF">BCR35DRAFT_304034</name>
</gene>